<name>A0A1G2QYC7_9BACT</name>
<gene>
    <name evidence="1" type="ORF">A2843_00640</name>
</gene>
<organism evidence="1 2">
    <name type="scientific">Candidatus Wildermuthbacteria bacterium RIFCSPHIGHO2_01_FULL_48_27b</name>
    <dbReference type="NCBI Taxonomy" id="1802447"/>
    <lineage>
        <taxon>Bacteria</taxon>
        <taxon>Candidatus Wildermuthiibacteriota</taxon>
    </lineage>
</organism>
<evidence type="ECO:0000313" key="1">
    <source>
        <dbReference type="EMBL" id="OHA64992.1"/>
    </source>
</evidence>
<dbReference type="EMBL" id="MHTS01000004">
    <property type="protein sequence ID" value="OHA64992.1"/>
    <property type="molecule type" value="Genomic_DNA"/>
</dbReference>
<dbReference type="Proteomes" id="UP000178170">
    <property type="component" value="Unassembled WGS sequence"/>
</dbReference>
<sequence>MKGPYGPIQEGSVPKYSVDPAIEYAGTSSKTSGMRIPPKELAELFQVCLDTVEQLGAAATLIEVILVRFKVNAESGWSQSLTHFSLTAKLTAVLVEPLQGAKFEASVQNRIFPMLPNPNECAIHFGNDRLAADFATAIRNAISKRIAAAEAHIKEMMAKIESKP</sequence>
<dbReference type="AlphaFoldDB" id="A0A1G2QYC7"/>
<protein>
    <submittedName>
        <fullName evidence="1">Uncharacterized protein</fullName>
    </submittedName>
</protein>
<reference evidence="1 2" key="1">
    <citation type="journal article" date="2016" name="Nat. Commun.">
        <title>Thousands of microbial genomes shed light on interconnected biogeochemical processes in an aquifer system.</title>
        <authorList>
            <person name="Anantharaman K."/>
            <person name="Brown C.T."/>
            <person name="Hug L.A."/>
            <person name="Sharon I."/>
            <person name="Castelle C.J."/>
            <person name="Probst A.J."/>
            <person name="Thomas B.C."/>
            <person name="Singh A."/>
            <person name="Wilkins M.J."/>
            <person name="Karaoz U."/>
            <person name="Brodie E.L."/>
            <person name="Williams K.H."/>
            <person name="Hubbard S.S."/>
            <person name="Banfield J.F."/>
        </authorList>
    </citation>
    <scope>NUCLEOTIDE SEQUENCE [LARGE SCALE GENOMIC DNA]</scope>
</reference>
<proteinExistence type="predicted"/>
<evidence type="ECO:0000313" key="2">
    <source>
        <dbReference type="Proteomes" id="UP000178170"/>
    </source>
</evidence>
<accession>A0A1G2QYC7</accession>
<comment type="caution">
    <text evidence="1">The sequence shown here is derived from an EMBL/GenBank/DDBJ whole genome shotgun (WGS) entry which is preliminary data.</text>
</comment>